<keyword evidence="8" id="KW-1185">Reference proteome</keyword>
<dbReference type="Gene3D" id="1.10.10.10">
    <property type="entry name" value="Winged helix-like DNA-binding domain superfamily/Winged helix DNA-binding domain"/>
    <property type="match status" value="1"/>
</dbReference>
<dbReference type="InterPro" id="IPR013324">
    <property type="entry name" value="RNA_pol_sigma_r3/r4-like"/>
</dbReference>
<dbReference type="InterPro" id="IPR013325">
    <property type="entry name" value="RNA_pol_sigma_r2"/>
</dbReference>
<protein>
    <submittedName>
        <fullName evidence="7">RNA polymerase sigma factor</fullName>
    </submittedName>
</protein>
<reference evidence="7 8" key="1">
    <citation type="submission" date="2024-10" db="EMBL/GenBank/DDBJ databases">
        <title>The Natural Products Discovery Center: Release of the First 8490 Sequenced Strains for Exploring Actinobacteria Biosynthetic Diversity.</title>
        <authorList>
            <person name="Kalkreuter E."/>
            <person name="Kautsar S.A."/>
            <person name="Yang D."/>
            <person name="Bader C.D."/>
            <person name="Teijaro C.N."/>
            <person name="Fluegel L."/>
            <person name="Davis C.M."/>
            <person name="Simpson J.R."/>
            <person name="Lauterbach L."/>
            <person name="Steele A.D."/>
            <person name="Gui C."/>
            <person name="Meng S."/>
            <person name="Li G."/>
            <person name="Viehrig K."/>
            <person name="Ye F."/>
            <person name="Su P."/>
            <person name="Kiefer A.F."/>
            <person name="Nichols A."/>
            <person name="Cepeda A.J."/>
            <person name="Yan W."/>
            <person name="Fan B."/>
            <person name="Jiang Y."/>
            <person name="Adhikari A."/>
            <person name="Zheng C.-J."/>
            <person name="Schuster L."/>
            <person name="Cowan T.M."/>
            <person name="Smanski M.J."/>
            <person name="Chevrette M.G."/>
            <person name="De Carvalho L.P.S."/>
            <person name="Shen B."/>
        </authorList>
    </citation>
    <scope>NUCLEOTIDE SEQUENCE [LARGE SCALE GENOMIC DNA]</scope>
    <source>
        <strain evidence="7 8">NPDC000087</strain>
    </source>
</reference>
<comment type="similarity">
    <text evidence="1">Belongs to the sigma-70 factor family. ECF subfamily.</text>
</comment>
<dbReference type="Pfam" id="PF08281">
    <property type="entry name" value="Sigma70_r4_2"/>
    <property type="match status" value="1"/>
</dbReference>
<comment type="caution">
    <text evidence="7">The sequence shown here is derived from an EMBL/GenBank/DDBJ whole genome shotgun (WGS) entry which is preliminary data.</text>
</comment>
<evidence type="ECO:0000256" key="1">
    <source>
        <dbReference type="ARBA" id="ARBA00010641"/>
    </source>
</evidence>
<feature type="domain" description="RNA polymerase sigma factor 70 region 4 type 2" evidence="6">
    <location>
        <begin position="113"/>
        <end position="158"/>
    </location>
</feature>
<evidence type="ECO:0000259" key="6">
    <source>
        <dbReference type="Pfam" id="PF08281"/>
    </source>
</evidence>
<sequence length="168" mass="18116">MSEPPDAAEHGPPADSSFETFYGASVDRVHRALAVALGDVHLAREATDEAMARAFVRWPAVSRCDNPGGWVFRVGLNWATSWRRKLRRERALPESEHGMPVVEAPGPDGDAAAALTLLSVEARAVVVCRIVFGLSTADTAAVLRIAEGTVRSRLSRAMTVLRKALEVS</sequence>
<proteinExistence type="inferred from homology"/>
<evidence type="ECO:0000256" key="2">
    <source>
        <dbReference type="ARBA" id="ARBA00023015"/>
    </source>
</evidence>
<keyword evidence="4" id="KW-0238">DNA-binding</keyword>
<dbReference type="EMBL" id="JBIAZU010000001">
    <property type="protein sequence ID" value="MFF5289171.1"/>
    <property type="molecule type" value="Genomic_DNA"/>
</dbReference>
<evidence type="ECO:0000256" key="5">
    <source>
        <dbReference type="ARBA" id="ARBA00023163"/>
    </source>
</evidence>
<dbReference type="InterPro" id="IPR039425">
    <property type="entry name" value="RNA_pol_sigma-70-like"/>
</dbReference>
<dbReference type="Proteomes" id="UP001602245">
    <property type="component" value="Unassembled WGS sequence"/>
</dbReference>
<dbReference type="RefSeq" id="WP_020509516.1">
    <property type="nucleotide sequence ID" value="NZ_JBIAZU010000001.1"/>
</dbReference>
<keyword evidence="3" id="KW-0731">Sigma factor</keyword>
<dbReference type="InterPro" id="IPR013249">
    <property type="entry name" value="RNA_pol_sigma70_r4_t2"/>
</dbReference>
<evidence type="ECO:0000313" key="8">
    <source>
        <dbReference type="Proteomes" id="UP001602245"/>
    </source>
</evidence>
<accession>A0ABW6WAG2</accession>
<name>A0ABW6WAG2_9ACTN</name>
<evidence type="ECO:0000313" key="7">
    <source>
        <dbReference type="EMBL" id="MFF5289171.1"/>
    </source>
</evidence>
<organism evidence="7 8">
    <name type="scientific">Paractinoplanes globisporus</name>
    <dbReference type="NCBI Taxonomy" id="113565"/>
    <lineage>
        <taxon>Bacteria</taxon>
        <taxon>Bacillati</taxon>
        <taxon>Actinomycetota</taxon>
        <taxon>Actinomycetes</taxon>
        <taxon>Micromonosporales</taxon>
        <taxon>Micromonosporaceae</taxon>
        <taxon>Paractinoplanes</taxon>
    </lineage>
</organism>
<evidence type="ECO:0000256" key="4">
    <source>
        <dbReference type="ARBA" id="ARBA00023125"/>
    </source>
</evidence>
<dbReference type="SUPFAM" id="SSF88946">
    <property type="entry name" value="Sigma2 domain of RNA polymerase sigma factors"/>
    <property type="match status" value="1"/>
</dbReference>
<keyword evidence="5" id="KW-0804">Transcription</keyword>
<dbReference type="PANTHER" id="PTHR43133:SF8">
    <property type="entry name" value="RNA POLYMERASE SIGMA FACTOR HI_1459-RELATED"/>
    <property type="match status" value="1"/>
</dbReference>
<dbReference type="SUPFAM" id="SSF88659">
    <property type="entry name" value="Sigma3 and sigma4 domains of RNA polymerase sigma factors"/>
    <property type="match status" value="1"/>
</dbReference>
<dbReference type="InterPro" id="IPR036388">
    <property type="entry name" value="WH-like_DNA-bd_sf"/>
</dbReference>
<evidence type="ECO:0000256" key="3">
    <source>
        <dbReference type="ARBA" id="ARBA00023082"/>
    </source>
</evidence>
<keyword evidence="2" id="KW-0805">Transcription regulation</keyword>
<gene>
    <name evidence="7" type="ORF">ACFY35_07025</name>
</gene>
<dbReference type="PANTHER" id="PTHR43133">
    <property type="entry name" value="RNA POLYMERASE ECF-TYPE SIGMA FACTO"/>
    <property type="match status" value="1"/>
</dbReference>
<dbReference type="Gene3D" id="1.10.1740.10">
    <property type="match status" value="1"/>
</dbReference>